<dbReference type="AlphaFoldDB" id="S4PW66"/>
<evidence type="ECO:0000313" key="3">
    <source>
        <dbReference type="EMBL" id="JAA85237.1"/>
    </source>
</evidence>
<feature type="region of interest" description="Disordered" evidence="1">
    <location>
        <begin position="1"/>
        <end position="23"/>
    </location>
</feature>
<keyword evidence="2" id="KW-0472">Membrane</keyword>
<evidence type="ECO:0000256" key="2">
    <source>
        <dbReference type="SAM" id="Phobius"/>
    </source>
</evidence>
<feature type="non-terminal residue" evidence="3">
    <location>
        <position position="1"/>
    </location>
</feature>
<evidence type="ECO:0000256" key="1">
    <source>
        <dbReference type="SAM" id="MobiDB-lite"/>
    </source>
</evidence>
<proteinExistence type="predicted"/>
<dbReference type="EMBL" id="GAIX01007323">
    <property type="protein sequence ID" value="JAA85237.1"/>
    <property type="molecule type" value="Transcribed_RNA"/>
</dbReference>
<organism evidence="3">
    <name type="scientific">Pararge aegeria</name>
    <name type="common">speckled wood butterfly</name>
    <dbReference type="NCBI Taxonomy" id="116150"/>
    <lineage>
        <taxon>Eukaryota</taxon>
        <taxon>Metazoa</taxon>
        <taxon>Ecdysozoa</taxon>
        <taxon>Arthropoda</taxon>
        <taxon>Hexapoda</taxon>
        <taxon>Insecta</taxon>
        <taxon>Pterygota</taxon>
        <taxon>Neoptera</taxon>
        <taxon>Endopterygota</taxon>
        <taxon>Lepidoptera</taxon>
        <taxon>Glossata</taxon>
        <taxon>Ditrysia</taxon>
        <taxon>Papilionoidea</taxon>
        <taxon>Nymphalidae</taxon>
        <taxon>Satyrinae</taxon>
        <taxon>Satyrini</taxon>
        <taxon>Parargina</taxon>
        <taxon>Pararge</taxon>
    </lineage>
</organism>
<accession>S4PW66</accession>
<reference evidence="3" key="2">
    <citation type="submission" date="2013-05" db="EMBL/GenBank/DDBJ databases">
        <authorList>
            <person name="Carter J.-M."/>
            <person name="Baker S.C."/>
            <person name="Pink R."/>
            <person name="Carter D.R.F."/>
            <person name="Collins A."/>
            <person name="Tomlin J."/>
            <person name="Gibbs M."/>
            <person name="Breuker C.J."/>
        </authorList>
    </citation>
    <scope>NUCLEOTIDE SEQUENCE</scope>
    <source>
        <tissue evidence="3">Ovary</tissue>
    </source>
</reference>
<protein>
    <submittedName>
        <fullName evidence="3">Uncharacterized protein</fullName>
    </submittedName>
</protein>
<reference evidence="3" key="1">
    <citation type="journal article" date="2013" name="BMC Genomics">
        <title>Unscrambling butterfly oogenesis.</title>
        <authorList>
            <person name="Carter J.M."/>
            <person name="Baker S.C."/>
            <person name="Pink R."/>
            <person name="Carter D.R."/>
            <person name="Collins A."/>
            <person name="Tomlin J."/>
            <person name="Gibbs M."/>
            <person name="Breuker C.J."/>
        </authorList>
    </citation>
    <scope>NUCLEOTIDE SEQUENCE</scope>
    <source>
        <tissue evidence="3">Ovary</tissue>
    </source>
</reference>
<feature type="transmembrane region" description="Helical" evidence="2">
    <location>
        <begin position="29"/>
        <end position="56"/>
    </location>
</feature>
<keyword evidence="2" id="KW-1133">Transmembrane helix</keyword>
<sequence>EDHPKSHPSGCRRGRFPRPSATPQPIGVYAFWLIQLGAPILNLILYEYFICFWPLLFLSHGRPNIYCT</sequence>
<keyword evidence="2" id="KW-0812">Transmembrane</keyword>
<name>S4PW66_9NEOP</name>